<feature type="domain" description="Rod shape-determining protein MreC beta-barrel core" evidence="7">
    <location>
        <begin position="119"/>
        <end position="264"/>
    </location>
</feature>
<dbReference type="EMBL" id="UPXX01000031">
    <property type="protein sequence ID" value="VBB46237.1"/>
    <property type="molecule type" value="Genomic_DNA"/>
</dbReference>
<evidence type="ECO:0000256" key="1">
    <source>
        <dbReference type="ARBA" id="ARBA00009369"/>
    </source>
</evidence>
<dbReference type="AlphaFoldDB" id="A0A653ADZ9"/>
<comment type="function">
    <text evidence="5">Involved in formation and maintenance of cell shape.</text>
</comment>
<organism evidence="8">
    <name type="scientific">Uncultured Desulfatiglans sp</name>
    <dbReference type="NCBI Taxonomy" id="1748965"/>
    <lineage>
        <taxon>Bacteria</taxon>
        <taxon>Pseudomonadati</taxon>
        <taxon>Thermodesulfobacteriota</taxon>
        <taxon>Desulfobacteria</taxon>
        <taxon>Desulfatiglandales</taxon>
        <taxon>Desulfatiglandaceae</taxon>
        <taxon>Desulfatiglans</taxon>
        <taxon>environmental samples</taxon>
    </lineage>
</organism>
<dbReference type="Gene3D" id="2.40.10.350">
    <property type="entry name" value="Rod shape-determining protein MreC, domain 2"/>
    <property type="match status" value="1"/>
</dbReference>
<reference evidence="8" key="1">
    <citation type="submission" date="2018-07" db="EMBL/GenBank/DDBJ databases">
        <authorList>
            <consortium name="Genoscope - CEA"/>
            <person name="William W."/>
        </authorList>
    </citation>
    <scope>NUCLEOTIDE SEQUENCE</scope>
    <source>
        <strain evidence="8">IK1</strain>
    </source>
</reference>
<accession>A0A653ADZ9</accession>
<evidence type="ECO:0000256" key="4">
    <source>
        <dbReference type="ARBA" id="ARBA00032089"/>
    </source>
</evidence>
<dbReference type="GO" id="GO:0005886">
    <property type="term" value="C:plasma membrane"/>
    <property type="evidence" value="ECO:0007669"/>
    <property type="project" value="TreeGrafter"/>
</dbReference>
<protein>
    <recommendedName>
        <fullName evidence="2 5">Cell shape-determining protein MreC</fullName>
    </recommendedName>
    <alternativeName>
        <fullName evidence="4 5">Cell shape protein MreC</fullName>
    </alternativeName>
</protein>
<dbReference type="InterPro" id="IPR042175">
    <property type="entry name" value="Cell/Rod_MreC_2"/>
</dbReference>
<name>A0A653ADZ9_UNCDX</name>
<dbReference type="InterPro" id="IPR007221">
    <property type="entry name" value="MreC"/>
</dbReference>
<dbReference type="PANTHER" id="PTHR34138:SF1">
    <property type="entry name" value="CELL SHAPE-DETERMINING PROTEIN MREC"/>
    <property type="match status" value="1"/>
</dbReference>
<evidence type="ECO:0000259" key="7">
    <source>
        <dbReference type="Pfam" id="PF04085"/>
    </source>
</evidence>
<gene>
    <name evidence="8" type="primary">mreC</name>
    <name evidence="8" type="ORF">TRIP_B40155</name>
</gene>
<keyword evidence="3 5" id="KW-0133">Cell shape</keyword>
<dbReference type="GO" id="GO:0008360">
    <property type="term" value="P:regulation of cell shape"/>
    <property type="evidence" value="ECO:0007669"/>
    <property type="project" value="UniProtKB-KW"/>
</dbReference>
<evidence type="ECO:0000256" key="3">
    <source>
        <dbReference type="ARBA" id="ARBA00022960"/>
    </source>
</evidence>
<evidence type="ECO:0000256" key="2">
    <source>
        <dbReference type="ARBA" id="ARBA00013855"/>
    </source>
</evidence>
<evidence type="ECO:0000256" key="5">
    <source>
        <dbReference type="PIRNR" id="PIRNR038471"/>
    </source>
</evidence>
<evidence type="ECO:0000313" key="8">
    <source>
        <dbReference type="EMBL" id="VBB46237.1"/>
    </source>
</evidence>
<keyword evidence="6" id="KW-0175">Coiled coil</keyword>
<feature type="coiled-coil region" evidence="6">
    <location>
        <begin position="66"/>
        <end position="100"/>
    </location>
</feature>
<evidence type="ECO:0000256" key="6">
    <source>
        <dbReference type="SAM" id="Coils"/>
    </source>
</evidence>
<dbReference type="InterPro" id="IPR055342">
    <property type="entry name" value="MreC_beta-barrel_core"/>
</dbReference>
<sequence length="282" mass="32230">MSFFRRIWIWIFFLAFVLFLFSSSPNSGNSWNTLERLFVEITAPLQNFFTRTVQATKDFWLDYFYLVDVRQENERFKAEIQSLRMENQRYREMAAGYERLQNLLQFRRTIDHPVLAARVIGRDPSGWFKSIIIDKGAKDGLTISMPVVNGDGLVGRIVALSPHYAQVLLLIDQNSAVDILILPSRDRGILRGQSSEACRLDYVAKASNVREDDPVITSGLAGVFPKGIPVGHVLTVAEPRGELFKKVTVKTAVDFSKLEEVLVILRPREEETSIFRNEQTDK</sequence>
<dbReference type="NCBIfam" id="TIGR00219">
    <property type="entry name" value="mreC"/>
    <property type="match status" value="1"/>
</dbReference>
<comment type="similarity">
    <text evidence="1 5">Belongs to the MreC family.</text>
</comment>
<proteinExistence type="inferred from homology"/>
<dbReference type="PIRSF" id="PIRSF038471">
    <property type="entry name" value="MreC"/>
    <property type="match status" value="1"/>
</dbReference>
<dbReference type="Pfam" id="PF04085">
    <property type="entry name" value="MreC"/>
    <property type="match status" value="1"/>
</dbReference>
<dbReference type="InterPro" id="IPR042177">
    <property type="entry name" value="Cell/Rod_1"/>
</dbReference>
<dbReference type="PANTHER" id="PTHR34138">
    <property type="entry name" value="CELL SHAPE-DETERMINING PROTEIN MREC"/>
    <property type="match status" value="1"/>
</dbReference>
<dbReference type="Gene3D" id="2.40.10.340">
    <property type="entry name" value="Rod shape-determining protein MreC, domain 1"/>
    <property type="match status" value="1"/>
</dbReference>